<dbReference type="GO" id="GO:0003723">
    <property type="term" value="F:RNA binding"/>
    <property type="evidence" value="ECO:0007669"/>
    <property type="project" value="InterPro"/>
</dbReference>
<dbReference type="Gene3D" id="1.25.40.10">
    <property type="entry name" value="Tetratricopeptide repeat domain"/>
    <property type="match status" value="5"/>
</dbReference>
<evidence type="ECO:0000313" key="6">
    <source>
        <dbReference type="Proteomes" id="UP000236291"/>
    </source>
</evidence>
<dbReference type="PANTHER" id="PTHR47926:SF344">
    <property type="entry name" value="OS07G0636900 PROTEIN"/>
    <property type="match status" value="1"/>
</dbReference>
<feature type="repeat" description="PPR" evidence="3">
    <location>
        <begin position="312"/>
        <end position="346"/>
    </location>
</feature>
<dbReference type="FunFam" id="1.25.40.10:FF:000090">
    <property type="entry name" value="Pentatricopeptide repeat-containing protein, chloroplastic"/>
    <property type="match status" value="1"/>
</dbReference>
<dbReference type="AlphaFoldDB" id="A0A2K3PMT1"/>
<sequence length="867" mass="96019">VFDQCPHRETTLCNAMMNGFVKNREYKEVPKLFKMMGSSDIEINSYTCVFALKACTALLDNEIGMEIVRLAVRKGLHVNGHVGSSMINFLVKSGNLDEARMVFDGMPERDVVCWNSIIGGYVQERLFKKAIQMFVEMIGCGIRPSPVTMASLLKACGESGLKKHGMCVHAFVLALSMGHDVFVLTSLVDMYCNVGDTDSAFLVFNSMCNRSLISWNAMISGCVQNGMVPESFALFQRLVQSGEGFDSGTLVSLIRGCSQTSDLENGKVLHACIIRKGLESNVVLSTAIVDMYSKCGAIKQATNVFRTMDKRNVVTWTAMLVGLSQNGYAEDALKLFGQMQEESVAANSVTLVSLVHCCAYLGSLKKGRSVHAHLIRHGYAFDAVNMSALIDMYAKCGKIYYAEKLFYNGFHLKDVILCNSMIMGYGMHGQGHQALGVYDRMINERLKPNQTTFVSLLTACSHSGLVEEGRTLFHCMERDHNIKPSDKHYACFVDLLSRAGCLEEADALVKQIPIEPNTDVLEALLNGCRIHKNINMGIQIADRLISLDYLNTGIYVMLSNIYSEARKWESVNYIRGLMRIRGLKKTPAFSSIEVGNQVYTFFAGDDSHPGWVDIKQLLENLRLEVEASGYVANTSCVLRDVNESMKVQLLWGHSERLAIAFGLLTTPYGSLIQITKNLRVCVDCHTVTKYISKIVKREIIVRDANRFHHFVNGECSCNDYCEYTKDQIRVHQRSKCGVLTEAQNSISTRNGNGFAPGTVHSASLENFPETKNGILQQQQQCHYLDISLSQAPPTPAKYGPQKQSFNFLSLSTGGDGLTAGECFNKGGSRFGTFLKIASALFSVYATAAWAHANIYNSTKSVYLNLPG</sequence>
<dbReference type="FunFam" id="1.25.40.10:FF:000436">
    <property type="entry name" value="Pentatricopeptide repeat-containing protein At5g39350 family"/>
    <property type="match status" value="1"/>
</dbReference>
<dbReference type="InterPro" id="IPR011990">
    <property type="entry name" value="TPR-like_helical_dom_sf"/>
</dbReference>
<comment type="caution">
    <text evidence="5">The sequence shown here is derived from an EMBL/GenBank/DDBJ whole genome shotgun (WGS) entry which is preliminary data.</text>
</comment>
<dbReference type="Proteomes" id="UP000236291">
    <property type="component" value="Unassembled WGS sequence"/>
</dbReference>
<feature type="non-terminal residue" evidence="5">
    <location>
        <position position="1"/>
    </location>
</feature>
<protein>
    <submittedName>
        <fullName evidence="5">Pentatricopeptide (PPR) repeat protein</fullName>
    </submittedName>
</protein>
<dbReference type="InterPro" id="IPR002885">
    <property type="entry name" value="PPR_rpt"/>
</dbReference>
<dbReference type="PANTHER" id="PTHR47926">
    <property type="entry name" value="PENTATRICOPEPTIDE REPEAT-CONTAINING PROTEIN"/>
    <property type="match status" value="1"/>
</dbReference>
<dbReference type="GO" id="GO:0009451">
    <property type="term" value="P:RNA modification"/>
    <property type="evidence" value="ECO:0007669"/>
    <property type="project" value="InterPro"/>
</dbReference>
<feature type="domain" description="DYW" evidence="4">
    <location>
        <begin position="629"/>
        <end position="720"/>
    </location>
</feature>
<dbReference type="InterPro" id="IPR032867">
    <property type="entry name" value="DYW_dom"/>
</dbReference>
<feature type="repeat" description="PPR" evidence="3">
    <location>
        <begin position="414"/>
        <end position="448"/>
    </location>
</feature>
<dbReference type="STRING" id="57577.A0A2K3PMT1"/>
<dbReference type="FunFam" id="1.25.40.10:FF:000343">
    <property type="entry name" value="Pentatricopeptide repeat-containing protein At3g58590"/>
    <property type="match status" value="1"/>
</dbReference>
<dbReference type="Pfam" id="PF01535">
    <property type="entry name" value="PPR"/>
    <property type="match status" value="4"/>
</dbReference>
<dbReference type="InterPro" id="IPR046848">
    <property type="entry name" value="E_motif"/>
</dbReference>
<proteinExistence type="inferred from homology"/>
<comment type="similarity">
    <text evidence="1">Belongs to the PPR family. PCMP-H subfamily.</text>
</comment>
<gene>
    <name evidence="5" type="ORF">L195_g013298</name>
</gene>
<keyword evidence="2" id="KW-0677">Repeat</keyword>
<evidence type="ECO:0000259" key="4">
    <source>
        <dbReference type="Pfam" id="PF14432"/>
    </source>
</evidence>
<name>A0A2K3PMT1_TRIPR</name>
<feature type="repeat" description="PPR" evidence="3">
    <location>
        <begin position="110"/>
        <end position="144"/>
    </location>
</feature>
<accession>A0A2K3PMT1</accession>
<reference evidence="5 6" key="1">
    <citation type="journal article" date="2014" name="Am. J. Bot.">
        <title>Genome assembly and annotation for red clover (Trifolium pratense; Fabaceae).</title>
        <authorList>
            <person name="Istvanek J."/>
            <person name="Jaros M."/>
            <person name="Krenek A."/>
            <person name="Repkova J."/>
        </authorList>
    </citation>
    <scope>NUCLEOTIDE SEQUENCE [LARGE SCALE GENOMIC DNA]</scope>
    <source>
        <strain evidence="6">cv. Tatra</strain>
        <tissue evidence="5">Young leaves</tissue>
    </source>
</reference>
<dbReference type="GO" id="GO:0008270">
    <property type="term" value="F:zinc ion binding"/>
    <property type="evidence" value="ECO:0007669"/>
    <property type="project" value="InterPro"/>
</dbReference>
<dbReference type="EMBL" id="ASHM01008639">
    <property type="protein sequence ID" value="PNY16574.1"/>
    <property type="molecule type" value="Genomic_DNA"/>
</dbReference>
<evidence type="ECO:0000313" key="5">
    <source>
        <dbReference type="EMBL" id="PNY16574.1"/>
    </source>
</evidence>
<feature type="repeat" description="PPR" evidence="3">
    <location>
        <begin position="211"/>
        <end position="245"/>
    </location>
</feature>
<dbReference type="Pfam" id="PF14432">
    <property type="entry name" value="DYW_deaminase"/>
    <property type="match status" value="1"/>
</dbReference>
<evidence type="ECO:0000256" key="3">
    <source>
        <dbReference type="PROSITE-ProRule" id="PRU00708"/>
    </source>
</evidence>
<dbReference type="Pfam" id="PF13041">
    <property type="entry name" value="PPR_2"/>
    <property type="match status" value="3"/>
</dbReference>
<dbReference type="InterPro" id="IPR046960">
    <property type="entry name" value="PPR_At4g14850-like_plant"/>
</dbReference>
<organism evidence="5 6">
    <name type="scientific">Trifolium pratense</name>
    <name type="common">Red clover</name>
    <dbReference type="NCBI Taxonomy" id="57577"/>
    <lineage>
        <taxon>Eukaryota</taxon>
        <taxon>Viridiplantae</taxon>
        <taxon>Streptophyta</taxon>
        <taxon>Embryophyta</taxon>
        <taxon>Tracheophyta</taxon>
        <taxon>Spermatophyta</taxon>
        <taxon>Magnoliopsida</taxon>
        <taxon>eudicotyledons</taxon>
        <taxon>Gunneridae</taxon>
        <taxon>Pentapetalae</taxon>
        <taxon>rosids</taxon>
        <taxon>fabids</taxon>
        <taxon>Fabales</taxon>
        <taxon>Fabaceae</taxon>
        <taxon>Papilionoideae</taxon>
        <taxon>50 kb inversion clade</taxon>
        <taxon>NPAAA clade</taxon>
        <taxon>Hologalegina</taxon>
        <taxon>IRL clade</taxon>
        <taxon>Trifolieae</taxon>
        <taxon>Trifolium</taxon>
    </lineage>
</organism>
<evidence type="ECO:0000256" key="1">
    <source>
        <dbReference type="ARBA" id="ARBA00006643"/>
    </source>
</evidence>
<dbReference type="Pfam" id="PF20431">
    <property type="entry name" value="E_motif"/>
    <property type="match status" value="1"/>
</dbReference>
<evidence type="ECO:0000256" key="2">
    <source>
        <dbReference type="ARBA" id="ARBA00022737"/>
    </source>
</evidence>
<dbReference type="PROSITE" id="PS51375">
    <property type="entry name" value="PPR"/>
    <property type="match status" value="5"/>
</dbReference>
<reference evidence="5 6" key="2">
    <citation type="journal article" date="2017" name="Front. Plant Sci.">
        <title>Gene Classification and Mining of Molecular Markers Useful in Red Clover (Trifolium pratense) Breeding.</title>
        <authorList>
            <person name="Istvanek J."/>
            <person name="Dluhosova J."/>
            <person name="Dluhos P."/>
            <person name="Patkova L."/>
            <person name="Nedelnik J."/>
            <person name="Repkova J."/>
        </authorList>
    </citation>
    <scope>NUCLEOTIDE SEQUENCE [LARGE SCALE GENOMIC DNA]</scope>
    <source>
        <strain evidence="6">cv. Tatra</strain>
        <tissue evidence="5">Young leaves</tissue>
    </source>
</reference>
<feature type="repeat" description="PPR" evidence="3">
    <location>
        <begin position="9"/>
        <end position="43"/>
    </location>
</feature>
<dbReference type="NCBIfam" id="TIGR00756">
    <property type="entry name" value="PPR"/>
    <property type="match status" value="7"/>
</dbReference>